<organism evidence="10 11">
    <name type="scientific">Streptomyces calidiresistens</name>
    <dbReference type="NCBI Taxonomy" id="1485586"/>
    <lineage>
        <taxon>Bacteria</taxon>
        <taxon>Bacillati</taxon>
        <taxon>Actinomycetota</taxon>
        <taxon>Actinomycetes</taxon>
        <taxon>Kitasatosporales</taxon>
        <taxon>Streptomycetaceae</taxon>
        <taxon>Streptomyces</taxon>
    </lineage>
</organism>
<evidence type="ECO:0000256" key="5">
    <source>
        <dbReference type="ARBA" id="ARBA00023235"/>
    </source>
</evidence>
<feature type="chain" id="PRO_5039655173" description="peptidylprolyl isomerase" evidence="8">
    <location>
        <begin position="24"/>
        <end position="340"/>
    </location>
</feature>
<dbReference type="GO" id="GO:0003755">
    <property type="term" value="F:peptidyl-prolyl cis-trans isomerase activity"/>
    <property type="evidence" value="ECO:0007669"/>
    <property type="project" value="UniProtKB-KW"/>
</dbReference>
<gene>
    <name evidence="10" type="ORF">FOE67_05575</name>
</gene>
<dbReference type="RefSeq" id="WP_182661057.1">
    <property type="nucleotide sequence ID" value="NZ_VKHS01000072.1"/>
</dbReference>
<feature type="signal peptide" evidence="8">
    <location>
        <begin position="1"/>
        <end position="23"/>
    </location>
</feature>
<proteinExistence type="inferred from homology"/>
<dbReference type="PROSITE" id="PS50059">
    <property type="entry name" value="FKBP_PPIASE"/>
    <property type="match status" value="1"/>
</dbReference>
<dbReference type="Gene3D" id="3.10.50.40">
    <property type="match status" value="1"/>
</dbReference>
<sequence length="340" mass="35696">MIPTKRAHRLVAVLAVPALLLTAACGNGDSDTGDGDGDGATASWPVATVTGDLGEEPEVTVEEDAERSGETRVDVLVQGDGPEVSDGDFLRTGLLVRSPDAEQEDLVNTWRPMVADPEGGEEQETEDADPVYAALQVNTDDLLPPAATEPLIGVNEGSRVVVQGSAVELIGDIATQLGFEEGDSVVFVYDVVTVIDAQGRVEGEQAPVEEGMPEVEAEGTEPAEITIPEGEDPPQELRSQVLIEGDGPEVEAGTQLIAQYTGAAWSDGEVFDSSWNRDAAAKFGIGVGQVIQGWDEVLVGSNVGDRVLLVIPPDKGYGASEGHDLQEETLVFVVDILDAV</sequence>
<dbReference type="PANTHER" id="PTHR43811:SF19">
    <property type="entry name" value="39 KDA FK506-BINDING NUCLEAR PROTEIN"/>
    <property type="match status" value="1"/>
</dbReference>
<keyword evidence="5 6" id="KW-0413">Isomerase</keyword>
<dbReference type="SUPFAM" id="SSF54534">
    <property type="entry name" value="FKBP-like"/>
    <property type="match status" value="1"/>
</dbReference>
<evidence type="ECO:0000256" key="6">
    <source>
        <dbReference type="PROSITE-ProRule" id="PRU00277"/>
    </source>
</evidence>
<evidence type="ECO:0000256" key="8">
    <source>
        <dbReference type="SAM" id="SignalP"/>
    </source>
</evidence>
<keyword evidence="8" id="KW-0732">Signal</keyword>
<dbReference type="PANTHER" id="PTHR43811">
    <property type="entry name" value="FKBP-TYPE PEPTIDYL-PROLYL CIS-TRANS ISOMERASE FKPA"/>
    <property type="match status" value="1"/>
</dbReference>
<keyword evidence="11" id="KW-1185">Reference proteome</keyword>
<evidence type="ECO:0000256" key="7">
    <source>
        <dbReference type="SAM" id="MobiDB-lite"/>
    </source>
</evidence>
<comment type="catalytic activity">
    <reaction evidence="1 6">
        <text>[protein]-peptidylproline (omega=180) = [protein]-peptidylproline (omega=0)</text>
        <dbReference type="Rhea" id="RHEA:16237"/>
        <dbReference type="Rhea" id="RHEA-COMP:10747"/>
        <dbReference type="Rhea" id="RHEA-COMP:10748"/>
        <dbReference type="ChEBI" id="CHEBI:83833"/>
        <dbReference type="ChEBI" id="CHEBI:83834"/>
        <dbReference type="EC" id="5.2.1.8"/>
    </reaction>
</comment>
<reference evidence="11" key="1">
    <citation type="submission" date="2019-10" db="EMBL/GenBank/DDBJ databases">
        <title>Streptomyces sp. nov., a novel actinobacterium isolated from alkaline environment.</title>
        <authorList>
            <person name="Golinska P."/>
        </authorList>
    </citation>
    <scope>NUCLEOTIDE SEQUENCE [LARGE SCALE GENOMIC DNA]</scope>
    <source>
        <strain evidence="11">DSM 42108</strain>
    </source>
</reference>
<dbReference type="InterPro" id="IPR046357">
    <property type="entry name" value="PPIase_dom_sf"/>
</dbReference>
<evidence type="ECO:0000259" key="9">
    <source>
        <dbReference type="PROSITE" id="PS50059"/>
    </source>
</evidence>
<evidence type="ECO:0000313" key="10">
    <source>
        <dbReference type="EMBL" id="MBB0228998.1"/>
    </source>
</evidence>
<protein>
    <recommendedName>
        <fullName evidence="3 6">peptidylprolyl isomerase</fullName>
        <ecNumber evidence="3 6">5.2.1.8</ecNumber>
    </recommendedName>
</protein>
<feature type="region of interest" description="Disordered" evidence="7">
    <location>
        <begin position="51"/>
        <end position="70"/>
    </location>
</feature>
<dbReference type="PROSITE" id="PS51257">
    <property type="entry name" value="PROKAR_LIPOPROTEIN"/>
    <property type="match status" value="1"/>
</dbReference>
<evidence type="ECO:0000256" key="2">
    <source>
        <dbReference type="ARBA" id="ARBA00006577"/>
    </source>
</evidence>
<comment type="caution">
    <text evidence="10">The sequence shown here is derived from an EMBL/GenBank/DDBJ whole genome shotgun (WGS) entry which is preliminary data.</text>
</comment>
<comment type="similarity">
    <text evidence="2">Belongs to the FKBP-type PPIase family.</text>
</comment>
<evidence type="ECO:0000256" key="1">
    <source>
        <dbReference type="ARBA" id="ARBA00000971"/>
    </source>
</evidence>
<dbReference type="EC" id="5.2.1.8" evidence="3 6"/>
<evidence type="ECO:0000313" key="11">
    <source>
        <dbReference type="Proteomes" id="UP000530234"/>
    </source>
</evidence>
<dbReference type="Pfam" id="PF00254">
    <property type="entry name" value="FKBP_C"/>
    <property type="match status" value="1"/>
</dbReference>
<dbReference type="AlphaFoldDB" id="A0A7W3XVP1"/>
<dbReference type="InterPro" id="IPR001179">
    <property type="entry name" value="PPIase_FKBP_dom"/>
</dbReference>
<dbReference type="Proteomes" id="UP000530234">
    <property type="component" value="Unassembled WGS sequence"/>
</dbReference>
<evidence type="ECO:0000256" key="3">
    <source>
        <dbReference type="ARBA" id="ARBA00013194"/>
    </source>
</evidence>
<name>A0A7W3XVP1_9ACTN</name>
<evidence type="ECO:0000256" key="4">
    <source>
        <dbReference type="ARBA" id="ARBA00023110"/>
    </source>
</evidence>
<keyword evidence="4 6" id="KW-0697">Rotamase</keyword>
<feature type="compositionally biased region" description="Acidic residues" evidence="7">
    <location>
        <begin position="53"/>
        <end position="65"/>
    </location>
</feature>
<dbReference type="EMBL" id="VKHS01000072">
    <property type="protein sequence ID" value="MBB0228998.1"/>
    <property type="molecule type" value="Genomic_DNA"/>
</dbReference>
<accession>A0A7W3XVP1</accession>
<feature type="domain" description="PPIase FKBP-type" evidence="9">
    <location>
        <begin position="253"/>
        <end position="340"/>
    </location>
</feature>